<dbReference type="InterPro" id="IPR044594">
    <property type="entry name" value="HIPP01/3/5/6"/>
</dbReference>
<dbReference type="InterPro" id="IPR006121">
    <property type="entry name" value="HMA_dom"/>
</dbReference>
<sequence>MAKKKKQQPNDGVALASGNAAAEATDEGGGENEEKNEGGDGGKPEKNDGGSITVVLKVDMHCEGCSKKVIKSVRGVQGVEAVMADAGIGKLTVVGKLDPWKLRDHVEAKSHKKVDLISPTNFPKNADKARKPSAAKQTDEKKHQEKLVVTMATLKIRLHCEGCIRRIRKTILKIKGVESVVFDTQTDQVIVKGTMDAKALPEKLKTKMKRDVVVVQPKKESGGGNKKEKGGAGEEEEKKKKEKEGGEGEKKKKKDNGEGEKKNKDGGEEKKKGGKGGGGGAGEKKEEETVKAATVGAAPAGHAMEYYGEYGYRFEMVHAPQLFSDENPNSCSVM</sequence>
<evidence type="ECO:0000313" key="3">
    <source>
        <dbReference type="EMBL" id="KAG6486972.1"/>
    </source>
</evidence>
<feature type="compositionally biased region" description="Low complexity" evidence="1">
    <location>
        <begin position="291"/>
        <end position="301"/>
    </location>
</feature>
<gene>
    <name evidence="3" type="ORF">ZIOFF_055553</name>
</gene>
<evidence type="ECO:0000313" key="4">
    <source>
        <dbReference type="Proteomes" id="UP000734854"/>
    </source>
</evidence>
<dbReference type="Pfam" id="PF00403">
    <property type="entry name" value="HMA"/>
    <property type="match status" value="2"/>
</dbReference>
<name>A0A8J5FFX8_ZINOF</name>
<organism evidence="3 4">
    <name type="scientific">Zingiber officinale</name>
    <name type="common">Ginger</name>
    <name type="synonym">Amomum zingiber</name>
    <dbReference type="NCBI Taxonomy" id="94328"/>
    <lineage>
        <taxon>Eukaryota</taxon>
        <taxon>Viridiplantae</taxon>
        <taxon>Streptophyta</taxon>
        <taxon>Embryophyta</taxon>
        <taxon>Tracheophyta</taxon>
        <taxon>Spermatophyta</taxon>
        <taxon>Magnoliopsida</taxon>
        <taxon>Liliopsida</taxon>
        <taxon>Zingiberales</taxon>
        <taxon>Zingiberaceae</taxon>
        <taxon>Zingiber</taxon>
    </lineage>
</organism>
<dbReference type="PANTHER" id="PTHR46413:SF1">
    <property type="entry name" value="HEAVY METAL-ASSOCIATED ISOPRENYLATED PLANT PROTEIN 6"/>
    <property type="match status" value="1"/>
</dbReference>
<feature type="compositionally biased region" description="Basic and acidic residues" evidence="1">
    <location>
        <begin position="32"/>
        <end position="48"/>
    </location>
</feature>
<dbReference type="Proteomes" id="UP000734854">
    <property type="component" value="Unassembled WGS sequence"/>
</dbReference>
<dbReference type="CDD" id="cd00371">
    <property type="entry name" value="HMA"/>
    <property type="match status" value="2"/>
</dbReference>
<dbReference type="GO" id="GO:0046872">
    <property type="term" value="F:metal ion binding"/>
    <property type="evidence" value="ECO:0007669"/>
    <property type="project" value="InterPro"/>
</dbReference>
<accession>A0A8J5FFX8</accession>
<feature type="domain" description="HMA" evidence="2">
    <location>
        <begin position="149"/>
        <end position="216"/>
    </location>
</feature>
<feature type="compositionally biased region" description="Basic and acidic residues" evidence="1">
    <location>
        <begin position="210"/>
        <end position="271"/>
    </location>
</feature>
<evidence type="ECO:0000256" key="1">
    <source>
        <dbReference type="SAM" id="MobiDB-lite"/>
    </source>
</evidence>
<feature type="region of interest" description="Disordered" evidence="1">
    <location>
        <begin position="117"/>
        <end position="142"/>
    </location>
</feature>
<protein>
    <recommendedName>
        <fullName evidence="2">HMA domain-containing protein</fullName>
    </recommendedName>
</protein>
<dbReference type="PANTHER" id="PTHR46413">
    <property type="entry name" value="HEAVY METAL-ASSOCIATED ISOPRENYLATED PLANT PROTEIN 6"/>
    <property type="match status" value="1"/>
</dbReference>
<reference evidence="3 4" key="1">
    <citation type="submission" date="2020-08" db="EMBL/GenBank/DDBJ databases">
        <title>Plant Genome Project.</title>
        <authorList>
            <person name="Zhang R.-G."/>
        </authorList>
    </citation>
    <scope>NUCLEOTIDE SEQUENCE [LARGE SCALE GENOMIC DNA]</scope>
    <source>
        <tissue evidence="3">Rhizome</tissue>
    </source>
</reference>
<feature type="region of interest" description="Disordered" evidence="1">
    <location>
        <begin position="1"/>
        <end position="50"/>
    </location>
</feature>
<dbReference type="EMBL" id="JACMSC010000015">
    <property type="protein sequence ID" value="KAG6486972.1"/>
    <property type="molecule type" value="Genomic_DNA"/>
</dbReference>
<proteinExistence type="predicted"/>
<feature type="region of interest" description="Disordered" evidence="1">
    <location>
        <begin position="210"/>
        <end position="301"/>
    </location>
</feature>
<dbReference type="PROSITE" id="PS50846">
    <property type="entry name" value="HMA_2"/>
    <property type="match status" value="2"/>
</dbReference>
<dbReference type="OrthoDB" id="689350at2759"/>
<evidence type="ECO:0000259" key="2">
    <source>
        <dbReference type="PROSITE" id="PS50846"/>
    </source>
</evidence>
<dbReference type="AlphaFoldDB" id="A0A8J5FFX8"/>
<feature type="domain" description="HMA" evidence="2">
    <location>
        <begin position="51"/>
        <end position="114"/>
    </location>
</feature>
<comment type="caution">
    <text evidence="3">The sequence shown here is derived from an EMBL/GenBank/DDBJ whole genome shotgun (WGS) entry which is preliminary data.</text>
</comment>
<keyword evidence="4" id="KW-1185">Reference proteome</keyword>